<dbReference type="OrthoDB" id="2654690at2"/>
<dbReference type="GO" id="GO:0004812">
    <property type="term" value="F:aminoacyl-tRNA ligase activity"/>
    <property type="evidence" value="ECO:0007669"/>
    <property type="project" value="UniProtKB-KW"/>
</dbReference>
<gene>
    <name evidence="1" type="ORF">PPOP_3403</name>
</gene>
<keyword evidence="1" id="KW-0030">Aminoacyl-tRNA synthetase</keyword>
<proteinExistence type="predicted"/>
<reference evidence="1 2" key="1">
    <citation type="submission" date="2012-10" db="EMBL/GenBank/DDBJ databases">
        <title>Draft Genome Sequence of Paenibacillus popilliae ATCC 14706T.</title>
        <authorList>
            <person name="Iiyama K."/>
            <person name="Mori K."/>
            <person name="Mon H."/>
            <person name="Chieda Y."/>
            <person name="Lee J.M."/>
            <person name="Kusakabe T."/>
            <person name="Tashiro K."/>
            <person name="Asano S."/>
            <person name="Yasunaga-Aoki C."/>
            <person name="Shimizu S."/>
        </authorList>
    </citation>
    <scope>NUCLEOTIDE SEQUENCE [LARGE SCALE GENOMIC DNA]</scope>
    <source>
        <strain evidence="1 2">ATCC 14706</strain>
    </source>
</reference>
<name>M9M814_PAEPP</name>
<dbReference type="Proteomes" id="UP000029453">
    <property type="component" value="Unassembled WGS sequence"/>
</dbReference>
<protein>
    <submittedName>
        <fullName evidence="1">Seryl-tRNA synthetase</fullName>
    </submittedName>
</protein>
<accession>M9M814</accession>
<sequence>MTEKEAGQLLVIITEFVPSYVPTESRVKQWQKGLGTKLTFTEAKRYMNEHFKESRFIPVPADLLKRRPRKTNVITLDQKERDYLEELHRRQRERNAAARGTSWRVSE</sequence>
<keyword evidence="2" id="KW-1185">Reference proteome</keyword>
<evidence type="ECO:0000313" key="1">
    <source>
        <dbReference type="EMBL" id="GAC44003.1"/>
    </source>
</evidence>
<keyword evidence="1" id="KW-0436">Ligase</keyword>
<comment type="caution">
    <text evidence="1">The sequence shown here is derived from an EMBL/GenBank/DDBJ whole genome shotgun (WGS) entry which is preliminary data.</text>
</comment>
<dbReference type="RefSeq" id="WP_006287783.1">
    <property type="nucleotide sequence ID" value="NZ_BALG01000298.1"/>
</dbReference>
<dbReference type="AlphaFoldDB" id="M9M814"/>
<dbReference type="Gene3D" id="1.10.8.200">
    <property type="entry name" value="Replisome organizer (g39p helicase loader/inhibitor protein)"/>
    <property type="match status" value="1"/>
</dbReference>
<evidence type="ECO:0000313" key="2">
    <source>
        <dbReference type="Proteomes" id="UP000029453"/>
    </source>
</evidence>
<dbReference type="EMBL" id="BALG01000298">
    <property type="protein sequence ID" value="GAC44003.1"/>
    <property type="molecule type" value="Genomic_DNA"/>
</dbReference>
<organism evidence="1 2">
    <name type="scientific">Paenibacillus popilliae ATCC 14706</name>
    <dbReference type="NCBI Taxonomy" id="1212764"/>
    <lineage>
        <taxon>Bacteria</taxon>
        <taxon>Bacillati</taxon>
        <taxon>Bacillota</taxon>
        <taxon>Bacilli</taxon>
        <taxon>Bacillales</taxon>
        <taxon>Paenibacillaceae</taxon>
        <taxon>Paenibacillus</taxon>
    </lineage>
</organism>